<keyword evidence="2" id="KW-0945">Host-virus interaction</keyword>
<evidence type="ECO:0000313" key="8">
    <source>
        <dbReference type="EMBL" id="QDH86448.1"/>
    </source>
</evidence>
<evidence type="ECO:0000256" key="2">
    <source>
        <dbReference type="ARBA" id="ARBA00022581"/>
    </source>
</evidence>
<evidence type="ECO:0000256" key="7">
    <source>
        <dbReference type="ARBA" id="ARBA00035110"/>
    </source>
</evidence>
<protein>
    <recommendedName>
        <fullName evidence="9">Maturation</fullName>
    </recommendedName>
</protein>
<proteinExistence type="inferred from homology"/>
<sequence length="366" mass="40455">MPGWRDRIKRKIEAGTNYDAEFQSFNALTLTATAAIAKLNGKIDRYTLSGTPAEWLANPLAPYGNDLGFADSTARQKFIEHYRQRRTQFQSGIFLGELVKTIEMISSPAKALRRGIDSYVKVALKRARKAKDPRGVIADTWLEHTYGWQPLVSDVSDAMDLRTAQPYAVFENISGRGKSTPTNLITKGARTSSFLRVLYNFVNSVNVEVKYKGQIGFWNNPPNFGEQMGLSWSNALPTAWELIPYSFLVDYFSNVGKVIDGISTGRVDLAWGTKLTWVKSECQVSDTRIDQAWLSANTPTGAHSSGSASGGGDASSWSLFARRTVSNISFGIGDMHLKLPGSNTKWTNIAGLAASRYFKTINVPDR</sequence>
<dbReference type="GO" id="GO:0044423">
    <property type="term" value="C:virion component"/>
    <property type="evidence" value="ECO:0007669"/>
    <property type="project" value="UniProtKB-KW"/>
</dbReference>
<evidence type="ECO:0000256" key="1">
    <source>
        <dbReference type="ARBA" id="ARBA00004328"/>
    </source>
</evidence>
<evidence type="ECO:0000256" key="5">
    <source>
        <dbReference type="ARBA" id="ARBA00023104"/>
    </source>
</evidence>
<comment type="subcellular location">
    <subcellularLocation>
        <location evidence="1">Virion</location>
    </subcellularLocation>
</comment>
<dbReference type="EMBL" id="MN032680">
    <property type="protein sequence ID" value="QDH86448.1"/>
    <property type="molecule type" value="Genomic_RNA"/>
</dbReference>
<reference evidence="8" key="1">
    <citation type="submission" date="2019-05" db="EMBL/GenBank/DDBJ databases">
        <title>Metatranscriptomic reconstruction reveals RNA viruses with the potential to shape carbon cycling in soil.</title>
        <authorList>
            <person name="Starr E.P."/>
            <person name="Nuccio E."/>
            <person name="Pett-Ridge J."/>
            <person name="Banfield J.F."/>
            <person name="Firestone M.K."/>
        </authorList>
    </citation>
    <scope>NUCLEOTIDE SEQUENCE</scope>
    <source>
        <strain evidence="8">H2_Bulk_Litter_12_scaffold_623</strain>
    </source>
</reference>
<keyword evidence="6" id="KW-1160">Virus entry into host cell</keyword>
<gene>
    <name evidence="8" type="ORF">H2BulkLitter12623_000003</name>
</gene>
<keyword evidence="4" id="KW-0946">Virion</keyword>
<keyword evidence="3" id="KW-1161">Viral attachment to host cell</keyword>
<evidence type="ECO:0000256" key="3">
    <source>
        <dbReference type="ARBA" id="ARBA00022804"/>
    </source>
</evidence>
<accession>A0A514CYK1</accession>
<dbReference type="InterPro" id="IPR005563">
    <property type="entry name" value="A_protein"/>
</dbReference>
<evidence type="ECO:0000256" key="6">
    <source>
        <dbReference type="ARBA" id="ARBA00023296"/>
    </source>
</evidence>
<evidence type="ECO:0008006" key="9">
    <source>
        <dbReference type="Google" id="ProtNLM"/>
    </source>
</evidence>
<keyword evidence="5" id="KW-1175">Viral attachment to host cell pilus</keyword>
<name>A0A514CYK1_9VIRU</name>
<dbReference type="GO" id="GO:0039666">
    <property type="term" value="P:virion attachment to host cell pilus"/>
    <property type="evidence" value="ECO:0007669"/>
    <property type="project" value="UniProtKB-KW"/>
</dbReference>
<organism evidence="8">
    <name type="scientific">Leviviridae sp</name>
    <dbReference type="NCBI Taxonomy" id="2027243"/>
    <lineage>
        <taxon>Viruses</taxon>
        <taxon>Riboviria</taxon>
        <taxon>Orthornavirae</taxon>
        <taxon>Lenarviricota</taxon>
        <taxon>Leviviricetes</taxon>
        <taxon>Norzivirales</taxon>
        <taxon>Fiersviridae</taxon>
    </lineage>
</organism>
<dbReference type="Pfam" id="PF03863">
    <property type="entry name" value="Phage_mat-A"/>
    <property type="match status" value="1"/>
</dbReference>
<comment type="similarity">
    <text evidence="7">Belongs to the Leviviricetes maturation protein family.</text>
</comment>
<evidence type="ECO:0000256" key="4">
    <source>
        <dbReference type="ARBA" id="ARBA00022844"/>
    </source>
</evidence>